<dbReference type="InterPro" id="IPR018392">
    <property type="entry name" value="LysM"/>
</dbReference>
<dbReference type="EMBL" id="CAQI01000037">
    <property type="protein sequence ID" value="CCQ45543.1"/>
    <property type="molecule type" value="Genomic_DNA"/>
</dbReference>
<keyword evidence="2" id="KW-0472">Membrane</keyword>
<name>A0A024H0M6_9MICC</name>
<dbReference type="STRING" id="861266.ARTSIC4J27_1488"/>
<dbReference type="InterPro" id="IPR036779">
    <property type="entry name" value="LysM_dom_sf"/>
</dbReference>
<feature type="transmembrane region" description="Helical" evidence="2">
    <location>
        <begin position="53"/>
        <end position="75"/>
    </location>
</feature>
<evidence type="ECO:0000313" key="3">
    <source>
        <dbReference type="EMBL" id="CCQ45543.1"/>
    </source>
</evidence>
<gene>
    <name evidence="3" type="ORF">ARTSIC4J27_1488</name>
</gene>
<keyword evidence="4" id="KW-1185">Reference proteome</keyword>
<organism evidence="3 4">
    <name type="scientific">Pseudarthrobacter siccitolerans</name>
    <dbReference type="NCBI Taxonomy" id="861266"/>
    <lineage>
        <taxon>Bacteria</taxon>
        <taxon>Bacillati</taxon>
        <taxon>Actinomycetota</taxon>
        <taxon>Actinomycetes</taxon>
        <taxon>Micrococcales</taxon>
        <taxon>Micrococcaceae</taxon>
        <taxon>Pseudarthrobacter</taxon>
    </lineage>
</organism>
<protein>
    <recommendedName>
        <fullName evidence="5">LysM domain protein</fullName>
    </recommendedName>
</protein>
<evidence type="ECO:0008006" key="5">
    <source>
        <dbReference type="Google" id="ProtNLM"/>
    </source>
</evidence>
<dbReference type="CDD" id="cd00118">
    <property type="entry name" value="LysM"/>
    <property type="match status" value="1"/>
</dbReference>
<dbReference type="RefSeq" id="WP_050054534.1">
    <property type="nucleotide sequence ID" value="NZ_CAQI01000037.1"/>
</dbReference>
<reference evidence="4" key="1">
    <citation type="journal article" date="2014" name="Genome Announc.">
        <title>Genome Sequence of Arthrobacter siccitolerans 4J27, a Xeroprotectant-Producing Desiccation-Tolerant Microorganism.</title>
        <authorList>
            <person name="Manzanera M."/>
            <person name="Santa-Cruz-Calvo L."/>
            <person name="Vilchez J.I."/>
            <person name="Garcia-Fontana C."/>
            <person name="Silva-Castro G.A."/>
            <person name="Calvo C."/>
            <person name="Gonzalez-Lopez J."/>
        </authorList>
    </citation>
    <scope>NUCLEOTIDE SEQUENCE [LARGE SCALE GENOMIC DNA]</scope>
    <source>
        <strain evidence="4">4J27</strain>
    </source>
</reference>
<comment type="caution">
    <text evidence="3">The sequence shown here is derived from an EMBL/GenBank/DDBJ whole genome shotgun (WGS) entry which is preliminary data.</text>
</comment>
<keyword evidence="2" id="KW-0812">Transmembrane</keyword>
<dbReference type="AlphaFoldDB" id="A0A024H0M6"/>
<accession>A0A024H0M6</accession>
<evidence type="ECO:0000256" key="1">
    <source>
        <dbReference type="SAM" id="MobiDB-lite"/>
    </source>
</evidence>
<evidence type="ECO:0000256" key="2">
    <source>
        <dbReference type="SAM" id="Phobius"/>
    </source>
</evidence>
<proteinExistence type="predicted"/>
<dbReference type="Proteomes" id="UP000035722">
    <property type="component" value="Unassembled WGS sequence"/>
</dbReference>
<evidence type="ECO:0000313" key="4">
    <source>
        <dbReference type="Proteomes" id="UP000035722"/>
    </source>
</evidence>
<sequence length="276" mass="28551">MAKEVGPQPWTDAICAAVILLLGVLLYVVGAGLLEQWQQSSLHRQGPDVEDLLSAAAAISGALLVGWWVVSLLLATATTALDRMGNLRAAAVTRRLSPAFMRRLVLAALSVQLVAGPAAHADTTVPGPQWAPTQDQVSSAPADPGNAAGSSAFTTPGDGADRVMAHPPIEEVVKDNTPPPSRLEPGWQPAAPTMSPGLLTAPGVRSIGDAGTEARAVTVLAGDTLWDIAAFALGPEATDVDVALAWPRWYEANRSVIGQNPDVLLPGQILQPPSAA</sequence>
<dbReference type="OrthoDB" id="3210682at2"/>
<feature type="region of interest" description="Disordered" evidence="1">
    <location>
        <begin position="122"/>
        <end position="158"/>
    </location>
</feature>
<feature type="transmembrane region" description="Helical" evidence="2">
    <location>
        <begin position="12"/>
        <end position="33"/>
    </location>
</feature>
<dbReference type="Gene3D" id="3.10.350.10">
    <property type="entry name" value="LysM domain"/>
    <property type="match status" value="1"/>
</dbReference>
<keyword evidence="2" id="KW-1133">Transmembrane helix</keyword>